<dbReference type="EMBL" id="JACEMZ010000019">
    <property type="protein sequence ID" value="MBA4452347.1"/>
    <property type="molecule type" value="Genomic_DNA"/>
</dbReference>
<name>A0AC60VYH5_9ARCH</name>
<evidence type="ECO:0000313" key="1">
    <source>
        <dbReference type="EMBL" id="MBA4452347.1"/>
    </source>
</evidence>
<protein>
    <submittedName>
        <fullName evidence="1">Universal stress protein</fullName>
    </submittedName>
</protein>
<comment type="caution">
    <text evidence="1">The sequence shown here is derived from an EMBL/GenBank/DDBJ whole genome shotgun (WGS) entry which is preliminary data.</text>
</comment>
<dbReference type="Proteomes" id="UP000559653">
    <property type="component" value="Unassembled WGS sequence"/>
</dbReference>
<reference evidence="1 2" key="1">
    <citation type="journal article" date="2020" name="Appl. Environ. Microbiol.">
        <title>Genomic Characteristics of a Novel Species of Ammonia-Oxidizing Archaea from the Jiulong River Estuary.</title>
        <authorList>
            <person name="Zou D."/>
            <person name="Wan R."/>
            <person name="Han L."/>
            <person name="Xu M.N."/>
            <person name="Liu Y."/>
            <person name="Liu H."/>
            <person name="Kao S.J."/>
            <person name="Li M."/>
        </authorList>
    </citation>
    <scope>NUCLEOTIDE SEQUENCE [LARGE SCALE GENOMIC DNA]</scope>
    <source>
        <strain evidence="1">W1bin1</strain>
    </source>
</reference>
<sequence>MKKKSLQNFRIAKTKIRKVLVPLDGSKNSIRALSFAINLSKFTKSKIAILHVLPTDVSSLSIVELMKPLSSIQTKGYETKLVKHGERIIETAIKRCKQNRIGFSSKIIKGNPGYDTIKYAHNKKNSIDLIIMGSRGEGHAEEILLGSVSYHVVHKSKVPVMIVK</sequence>
<organism evidence="1 2">
    <name type="scientific">Candidatus Nitrosomaritimum aestuariumsis</name>
    <dbReference type="NCBI Taxonomy" id="3342354"/>
    <lineage>
        <taxon>Archaea</taxon>
        <taxon>Nitrososphaerota</taxon>
        <taxon>Nitrososphaeria</taxon>
        <taxon>Nitrosopumilales</taxon>
        <taxon>Nitrosopumilaceae</taxon>
        <taxon>Candidatus Nitrosomaritimum</taxon>
    </lineage>
</organism>
<proteinExistence type="predicted"/>
<gene>
    <name evidence="1" type="ORF">H2B03_04135</name>
</gene>
<evidence type="ECO:0000313" key="2">
    <source>
        <dbReference type="Proteomes" id="UP000559653"/>
    </source>
</evidence>
<accession>A0AC60VYH5</accession>